<reference evidence="2 3" key="1">
    <citation type="journal article" date="2021" name="Sci. Rep.">
        <title>The genome of the diatom Chaetoceros tenuissimus carries an ancient integrated fragment of an extant virus.</title>
        <authorList>
            <person name="Hongo Y."/>
            <person name="Kimura K."/>
            <person name="Takaki Y."/>
            <person name="Yoshida Y."/>
            <person name="Baba S."/>
            <person name="Kobayashi G."/>
            <person name="Nagasaki K."/>
            <person name="Hano T."/>
            <person name="Tomaru Y."/>
        </authorList>
    </citation>
    <scope>NUCLEOTIDE SEQUENCE [LARGE SCALE GENOMIC DNA]</scope>
    <source>
        <strain evidence="2 3">NIES-3715</strain>
    </source>
</reference>
<dbReference type="AlphaFoldDB" id="A0AAD3H1F7"/>
<evidence type="ECO:0000256" key="1">
    <source>
        <dbReference type="SAM" id="MobiDB-lite"/>
    </source>
</evidence>
<feature type="region of interest" description="Disordered" evidence="1">
    <location>
        <begin position="1"/>
        <end position="41"/>
    </location>
</feature>
<evidence type="ECO:0000313" key="2">
    <source>
        <dbReference type="EMBL" id="GFH46786.1"/>
    </source>
</evidence>
<name>A0AAD3H1F7_9STRA</name>
<sequence>MGRKKRSANAMNQQQAFPPPPGTGYPPNVYQQHVPMPGYPGVPPPAFNPYGMPPPPVPPPIPSQPNKKAKKIESFLVKKYRPSKHFRCIEAFQRYTKNHRMTDASFTQIDPPNRGATADKKFVYCTRIGGSDLSWGRGVTRDIAIDNACRAAFALVAAHGYTDFDTNEDCLTVEPMTLYQEAPVPVPLPPPPQGVGIPGVPPPMPPVAPPVSVAPALIPQAKVLSDTVAVPSAVGGAVESFVANDAKPAATAPISLSLDGKKNEAANPSDFSKKIKGGLTLLYDAEKDGEILTMEMRRAKLSKYADSMKKWKETNATTPTVATN</sequence>
<protein>
    <submittedName>
        <fullName evidence="2">Uncharacterized protein</fullName>
    </submittedName>
</protein>
<accession>A0AAD3H1F7</accession>
<gene>
    <name evidence="2" type="ORF">CTEN210_03260</name>
</gene>
<dbReference type="Proteomes" id="UP001054902">
    <property type="component" value="Unassembled WGS sequence"/>
</dbReference>
<evidence type="ECO:0000313" key="3">
    <source>
        <dbReference type="Proteomes" id="UP001054902"/>
    </source>
</evidence>
<comment type="caution">
    <text evidence="2">The sequence shown here is derived from an EMBL/GenBank/DDBJ whole genome shotgun (WGS) entry which is preliminary data.</text>
</comment>
<dbReference type="EMBL" id="BLLK01000022">
    <property type="protein sequence ID" value="GFH46786.1"/>
    <property type="molecule type" value="Genomic_DNA"/>
</dbReference>
<proteinExistence type="predicted"/>
<organism evidence="2 3">
    <name type="scientific">Chaetoceros tenuissimus</name>
    <dbReference type="NCBI Taxonomy" id="426638"/>
    <lineage>
        <taxon>Eukaryota</taxon>
        <taxon>Sar</taxon>
        <taxon>Stramenopiles</taxon>
        <taxon>Ochrophyta</taxon>
        <taxon>Bacillariophyta</taxon>
        <taxon>Coscinodiscophyceae</taxon>
        <taxon>Chaetocerotophycidae</taxon>
        <taxon>Chaetocerotales</taxon>
        <taxon>Chaetocerotaceae</taxon>
        <taxon>Chaetoceros</taxon>
    </lineage>
</organism>
<keyword evidence="3" id="KW-1185">Reference proteome</keyword>